<name>K8ZQM6_9ENTE</name>
<evidence type="ECO:0000256" key="1">
    <source>
        <dbReference type="SAM" id="Phobius"/>
    </source>
</evidence>
<dbReference type="Proteomes" id="UP000016057">
    <property type="component" value="Unassembled WGS sequence"/>
</dbReference>
<feature type="transmembrane region" description="Helical" evidence="1">
    <location>
        <begin position="45"/>
        <end position="62"/>
    </location>
</feature>
<organism evidence="2 3">
    <name type="scientific">Catellicoccus marimammalium M35/04/3</name>
    <dbReference type="NCBI Taxonomy" id="1234409"/>
    <lineage>
        <taxon>Bacteria</taxon>
        <taxon>Bacillati</taxon>
        <taxon>Bacillota</taxon>
        <taxon>Bacilli</taxon>
        <taxon>Lactobacillales</taxon>
        <taxon>Enterococcaceae</taxon>
        <taxon>Catellicoccus</taxon>
    </lineage>
</organism>
<proteinExistence type="predicted"/>
<accession>K8ZQM6</accession>
<keyword evidence="1" id="KW-0812">Transmembrane</keyword>
<reference evidence="2 3" key="1">
    <citation type="journal article" date="2013" name="Genome Announc.">
        <title>Draft Genome Sequence of Catellicoccus marimammalium, a Novel Species Commonly Found in Gull Feces.</title>
        <authorList>
            <person name="Weigand M.R."/>
            <person name="Ryu H."/>
            <person name="Bozcek L."/>
            <person name="Konstantinidis K.T."/>
            <person name="Santo Domingo J.W."/>
        </authorList>
    </citation>
    <scope>NUCLEOTIDE SEQUENCE [LARGE SCALE GENOMIC DNA]</scope>
    <source>
        <strain evidence="2 3">M35/04/3</strain>
    </source>
</reference>
<dbReference type="RefSeq" id="WP_009488315.1">
    <property type="nucleotide sequence ID" value="NZ_AMYT01000007.1"/>
</dbReference>
<comment type="caution">
    <text evidence="2">The sequence shown here is derived from an EMBL/GenBank/DDBJ whole genome shotgun (WGS) entry which is preliminary data.</text>
</comment>
<sequence>MGNIPWLVIMECLVALIAIIYYIRKVMQWSHSEQKEAIFSPASQVTFLTFILGFSILLIRLNVSPIGSGETTRWLVAIFTVITFVNAVSVWHYERKALGKKKR</sequence>
<keyword evidence="1" id="KW-1133">Transmembrane helix</keyword>
<feature type="transmembrane region" description="Helical" evidence="1">
    <location>
        <begin position="6"/>
        <end position="24"/>
    </location>
</feature>
<dbReference type="STRING" id="1234409.C683_0140"/>
<protein>
    <recommendedName>
        <fullName evidence="4">Integral membrane protein</fullName>
    </recommendedName>
</protein>
<evidence type="ECO:0000313" key="3">
    <source>
        <dbReference type="Proteomes" id="UP000016057"/>
    </source>
</evidence>
<feature type="transmembrane region" description="Helical" evidence="1">
    <location>
        <begin position="74"/>
        <end position="93"/>
    </location>
</feature>
<evidence type="ECO:0008006" key="4">
    <source>
        <dbReference type="Google" id="ProtNLM"/>
    </source>
</evidence>
<dbReference type="AlphaFoldDB" id="K8ZQM6"/>
<gene>
    <name evidence="2" type="ORF">C683_0140</name>
</gene>
<dbReference type="EMBL" id="AMYT01000007">
    <property type="protein sequence ID" value="EKU27881.1"/>
    <property type="molecule type" value="Genomic_DNA"/>
</dbReference>
<keyword evidence="1" id="KW-0472">Membrane</keyword>
<keyword evidence="3" id="KW-1185">Reference proteome</keyword>
<evidence type="ECO:0000313" key="2">
    <source>
        <dbReference type="EMBL" id="EKU27881.1"/>
    </source>
</evidence>